<sequence>MPGSQIPTYKASPFIFNESDLFSRTLAHATSWEVDRAHWVAAAMTRFWSTPSSATWATFLAFSTNMAAALATALARFIRMSYDKKEGGGRR</sequence>
<keyword evidence="1" id="KW-1133">Transmembrane helix</keyword>
<reference evidence="2 3" key="1">
    <citation type="submission" date="2019-03" db="EMBL/GenBank/DDBJ databases">
        <title>First draft genome of Liparis tanakae, snailfish: a comprehensive survey of snailfish specific genes.</title>
        <authorList>
            <person name="Kim W."/>
            <person name="Song I."/>
            <person name="Jeong J.-H."/>
            <person name="Kim D."/>
            <person name="Kim S."/>
            <person name="Ryu S."/>
            <person name="Song J.Y."/>
            <person name="Lee S.K."/>
        </authorList>
    </citation>
    <scope>NUCLEOTIDE SEQUENCE [LARGE SCALE GENOMIC DNA]</scope>
    <source>
        <tissue evidence="2">Muscle</tissue>
    </source>
</reference>
<dbReference type="AlphaFoldDB" id="A0A4Z2JBM5"/>
<dbReference type="EMBL" id="SRLO01000009">
    <property type="protein sequence ID" value="TNN87629.1"/>
    <property type="molecule type" value="Genomic_DNA"/>
</dbReference>
<keyword evidence="1" id="KW-0472">Membrane</keyword>
<evidence type="ECO:0000256" key="1">
    <source>
        <dbReference type="SAM" id="Phobius"/>
    </source>
</evidence>
<comment type="caution">
    <text evidence="2">The sequence shown here is derived from an EMBL/GenBank/DDBJ whole genome shotgun (WGS) entry which is preliminary data.</text>
</comment>
<name>A0A4Z2JBM5_9TELE</name>
<gene>
    <name evidence="2" type="ORF">EYF80_001976</name>
</gene>
<protein>
    <submittedName>
        <fullName evidence="2">Uncharacterized protein</fullName>
    </submittedName>
</protein>
<feature type="transmembrane region" description="Helical" evidence="1">
    <location>
        <begin position="54"/>
        <end position="75"/>
    </location>
</feature>
<accession>A0A4Z2JBM5</accession>
<evidence type="ECO:0000313" key="2">
    <source>
        <dbReference type="EMBL" id="TNN87629.1"/>
    </source>
</evidence>
<evidence type="ECO:0000313" key="3">
    <source>
        <dbReference type="Proteomes" id="UP000314294"/>
    </source>
</evidence>
<keyword evidence="3" id="KW-1185">Reference proteome</keyword>
<keyword evidence="1" id="KW-0812">Transmembrane</keyword>
<dbReference type="Proteomes" id="UP000314294">
    <property type="component" value="Unassembled WGS sequence"/>
</dbReference>
<proteinExistence type="predicted"/>
<organism evidence="2 3">
    <name type="scientific">Liparis tanakae</name>
    <name type="common">Tanaka's snailfish</name>
    <dbReference type="NCBI Taxonomy" id="230148"/>
    <lineage>
        <taxon>Eukaryota</taxon>
        <taxon>Metazoa</taxon>
        <taxon>Chordata</taxon>
        <taxon>Craniata</taxon>
        <taxon>Vertebrata</taxon>
        <taxon>Euteleostomi</taxon>
        <taxon>Actinopterygii</taxon>
        <taxon>Neopterygii</taxon>
        <taxon>Teleostei</taxon>
        <taxon>Neoteleostei</taxon>
        <taxon>Acanthomorphata</taxon>
        <taxon>Eupercaria</taxon>
        <taxon>Perciformes</taxon>
        <taxon>Cottioidei</taxon>
        <taxon>Cottales</taxon>
        <taxon>Liparidae</taxon>
        <taxon>Liparis</taxon>
    </lineage>
</organism>